<dbReference type="WBParaSite" id="PEQ_0000414601-mRNA-1">
    <property type="protein sequence ID" value="PEQ_0000414601-mRNA-1"/>
    <property type="gene ID" value="PEQ_0000414601"/>
</dbReference>
<dbReference type="AlphaFoldDB" id="A0A914RBU3"/>
<reference evidence="3" key="1">
    <citation type="submission" date="2022-11" db="UniProtKB">
        <authorList>
            <consortium name="WormBaseParasite"/>
        </authorList>
    </citation>
    <scope>IDENTIFICATION</scope>
</reference>
<dbReference type="Proteomes" id="UP000887564">
    <property type="component" value="Unplaced"/>
</dbReference>
<feature type="compositionally biased region" description="Polar residues" evidence="1">
    <location>
        <begin position="1"/>
        <end position="10"/>
    </location>
</feature>
<evidence type="ECO:0000256" key="1">
    <source>
        <dbReference type="SAM" id="MobiDB-lite"/>
    </source>
</evidence>
<feature type="region of interest" description="Disordered" evidence="1">
    <location>
        <begin position="1"/>
        <end position="23"/>
    </location>
</feature>
<sequence length="75" mass="8429">MNERINQSKTQPHEECNNDNWLSVSKSGNAHNVAYAELARKQTNKKTMPVSMVPCGEVQSDHVGKLSLLMSCEQR</sequence>
<accession>A0A914RBU3</accession>
<organism evidence="2 3">
    <name type="scientific">Parascaris equorum</name>
    <name type="common">Equine roundworm</name>
    <dbReference type="NCBI Taxonomy" id="6256"/>
    <lineage>
        <taxon>Eukaryota</taxon>
        <taxon>Metazoa</taxon>
        <taxon>Ecdysozoa</taxon>
        <taxon>Nematoda</taxon>
        <taxon>Chromadorea</taxon>
        <taxon>Rhabditida</taxon>
        <taxon>Spirurina</taxon>
        <taxon>Ascaridomorpha</taxon>
        <taxon>Ascaridoidea</taxon>
        <taxon>Ascarididae</taxon>
        <taxon>Parascaris</taxon>
    </lineage>
</organism>
<evidence type="ECO:0000313" key="2">
    <source>
        <dbReference type="Proteomes" id="UP000887564"/>
    </source>
</evidence>
<name>A0A914RBU3_PAREQ</name>
<proteinExistence type="predicted"/>
<protein>
    <submittedName>
        <fullName evidence="3">Uncharacterized protein</fullName>
    </submittedName>
</protein>
<evidence type="ECO:0000313" key="3">
    <source>
        <dbReference type="WBParaSite" id="PEQ_0000414601-mRNA-1"/>
    </source>
</evidence>
<keyword evidence="2" id="KW-1185">Reference proteome</keyword>